<dbReference type="InterPro" id="IPR037359">
    <property type="entry name" value="NST/OST"/>
</dbReference>
<evidence type="ECO:0000256" key="1">
    <source>
        <dbReference type="ARBA" id="ARBA00022679"/>
    </source>
</evidence>
<dbReference type="AlphaFoldDB" id="A0A0D6B9M7"/>
<evidence type="ECO:0000259" key="3">
    <source>
        <dbReference type="Pfam" id="PF00685"/>
    </source>
</evidence>
<dbReference type="GO" id="GO:0008146">
    <property type="term" value="F:sulfotransferase activity"/>
    <property type="evidence" value="ECO:0007669"/>
    <property type="project" value="InterPro"/>
</dbReference>
<gene>
    <name evidence="4" type="ORF">NHU_04578</name>
</gene>
<keyword evidence="4" id="KW-0614">Plasmid</keyword>
<dbReference type="Gene3D" id="3.40.50.300">
    <property type="entry name" value="P-loop containing nucleotide triphosphate hydrolases"/>
    <property type="match status" value="1"/>
</dbReference>
<keyword evidence="1 4" id="KW-0808">Transferase</keyword>
<dbReference type="InterPro" id="IPR027417">
    <property type="entry name" value="P-loop_NTPase"/>
</dbReference>
<dbReference type="InterPro" id="IPR000863">
    <property type="entry name" value="Sulfotransferase_dom"/>
</dbReference>
<name>A0A0D6B9M7_RHOSU</name>
<reference evidence="4 5" key="1">
    <citation type="submission" date="2015-02" db="EMBL/GenBank/DDBJ databases">
        <title>Genome sequene of Rhodovulum sulfidophilum DSM 2351.</title>
        <authorList>
            <person name="Nagao N."/>
        </authorList>
    </citation>
    <scope>NUCLEOTIDE SEQUENCE [LARGE SCALE GENOMIC DNA]</scope>
    <source>
        <strain evidence="4 5">DSM 2351</strain>
        <plasmid evidence="5">Plasmid Plasmid3 DNA</plasmid>
    </source>
</reference>
<organism evidence="4 5">
    <name type="scientific">Rhodovulum sulfidophilum</name>
    <name type="common">Rhodobacter sulfidophilus</name>
    <dbReference type="NCBI Taxonomy" id="35806"/>
    <lineage>
        <taxon>Bacteria</taxon>
        <taxon>Pseudomonadati</taxon>
        <taxon>Pseudomonadota</taxon>
        <taxon>Alphaproteobacteria</taxon>
        <taxon>Rhodobacterales</taxon>
        <taxon>Paracoccaceae</taxon>
        <taxon>Rhodovulum</taxon>
    </lineage>
</organism>
<evidence type="ECO:0000313" key="4">
    <source>
        <dbReference type="EMBL" id="BAQ71691.1"/>
    </source>
</evidence>
<dbReference type="PANTHER" id="PTHR10605:SF56">
    <property type="entry name" value="BIFUNCTIONAL HEPARAN SULFATE N-DEACETYLASE_N-SULFOTRANSFERASE"/>
    <property type="match status" value="1"/>
</dbReference>
<dbReference type="PATRIC" id="fig|35806.4.peg.4696"/>
<dbReference type="KEGG" id="rsu:NHU_04578"/>
<sequence length="320" mass="35587">MTLPDFFIIGAAKAGTTSIFALLEQHPDIFMPTPKEPEFFAREDLYSAGIETYSALFAGARPGQRLGEASTLYSHAPLFPDTAARIACHAPGAQFIYVLREPVARAYSFYVQLVKNYQNGTRDYAVHRCFEDFVLPERHALAAPREKALAPFNAHFPDTPELCLAGSDYLLQIETYLACFPRERFLFLTFEAFRDDPRATLRRITGFLGLDPLPETAFGGGAAARNVSRAHFDQLGAAAGAQRLRGRVGPLWALRRLLPDPLQAALRRRVLPAGAGRAHEPLPMEPATRQLLAERFHPQIPRLEQLTGLSLASWQAERLC</sequence>
<dbReference type="SUPFAM" id="SSF52540">
    <property type="entry name" value="P-loop containing nucleoside triphosphate hydrolases"/>
    <property type="match status" value="1"/>
</dbReference>
<accession>A0A0D6B9M7</accession>
<proteinExistence type="predicted"/>
<geneLocation type="plasmid" evidence="5">
    <name>Plasmid3 DNA</name>
</geneLocation>
<evidence type="ECO:0000313" key="5">
    <source>
        <dbReference type="Proteomes" id="UP000064912"/>
    </source>
</evidence>
<dbReference type="Pfam" id="PF00685">
    <property type="entry name" value="Sulfotransfer_1"/>
    <property type="match status" value="1"/>
</dbReference>
<evidence type="ECO:0000256" key="2">
    <source>
        <dbReference type="ARBA" id="ARBA00023180"/>
    </source>
</evidence>
<feature type="domain" description="Sulfotransferase" evidence="3">
    <location>
        <begin position="4"/>
        <end position="213"/>
    </location>
</feature>
<dbReference type="EMBL" id="AP014803">
    <property type="protein sequence ID" value="BAQ71691.1"/>
    <property type="molecule type" value="Genomic_DNA"/>
</dbReference>
<keyword evidence="2" id="KW-0325">Glycoprotein</keyword>
<dbReference type="PANTHER" id="PTHR10605">
    <property type="entry name" value="HEPARAN SULFATE SULFOTRANSFERASE"/>
    <property type="match status" value="1"/>
</dbReference>
<dbReference type="Proteomes" id="UP000064912">
    <property type="component" value="Plasmid Plasmid3"/>
</dbReference>
<protein>
    <submittedName>
        <fullName evidence="4">Sulfotransferase</fullName>
    </submittedName>
</protein>